<dbReference type="STRING" id="285351.SAMN04488035_1361"/>
<dbReference type="GO" id="GO:0003676">
    <property type="term" value="F:nucleic acid binding"/>
    <property type="evidence" value="ECO:0007669"/>
    <property type="project" value="InterPro"/>
</dbReference>
<protein>
    <recommendedName>
        <fullName evidence="1">DUF4268 domain-containing protein</fullName>
    </recommendedName>
</protein>
<dbReference type="InterPro" id="IPR011856">
    <property type="entry name" value="tRNA_endonuc-like_dom_sf"/>
</dbReference>
<accession>A0A1I2FL61</accession>
<dbReference type="Proteomes" id="UP000198520">
    <property type="component" value="Unassembled WGS sequence"/>
</dbReference>
<dbReference type="AlphaFoldDB" id="A0A1I2FL61"/>
<sequence>MTADLGRLDVIHPRSVWPHEAADFTPWLLANVDVLSDLLGMDLELEAAEHPVGGFSLDLLGRDRVTGRAVIVENQLEGSDHAHLGQILTYAAGTDPTTIVWITTGFRDEHRAALDWLNERTDEDTRFFGVEIIVVRIGDSAPAPNFKLVAQPNDWGKHVRAGTSSSAVSERVQIRRAFWEVTLNRIRERHPHWTAARTTGQDFCDVSTGVSGVRFSMSWIRAGLVQQIWFGDQDPTVNEHRFAAVMARRAEFEAVLGEAPAWDNMDGMKATKIVLTSPFMSINDRDQWPAMAEWLIETQERFRRALDAIGGIPA</sequence>
<evidence type="ECO:0000313" key="2">
    <source>
        <dbReference type="EMBL" id="SFF05498.1"/>
    </source>
</evidence>
<reference evidence="3" key="1">
    <citation type="submission" date="2016-10" db="EMBL/GenBank/DDBJ databases">
        <authorList>
            <person name="Varghese N."/>
            <person name="Submissions S."/>
        </authorList>
    </citation>
    <scope>NUCLEOTIDE SEQUENCE [LARGE SCALE GENOMIC DNA]</scope>
    <source>
        <strain evidence="3">DSM 19083</strain>
    </source>
</reference>
<gene>
    <name evidence="2" type="ORF">SAMN04488035_1361</name>
</gene>
<dbReference type="EMBL" id="FONZ01000002">
    <property type="protein sequence ID" value="SFF05498.1"/>
    <property type="molecule type" value="Genomic_DNA"/>
</dbReference>
<dbReference type="Pfam" id="PF14088">
    <property type="entry name" value="DUF4268"/>
    <property type="match status" value="1"/>
</dbReference>
<feature type="domain" description="DUF4268" evidence="1">
    <location>
        <begin position="174"/>
        <end position="306"/>
    </location>
</feature>
<dbReference type="RefSeq" id="WP_093376438.1">
    <property type="nucleotide sequence ID" value="NZ_BNAN01000002.1"/>
</dbReference>
<keyword evidence="3" id="KW-1185">Reference proteome</keyword>
<dbReference type="OrthoDB" id="570199at2"/>
<name>A0A1I2FL61_9MICO</name>
<proteinExistence type="predicted"/>
<evidence type="ECO:0000259" key="1">
    <source>
        <dbReference type="Pfam" id="PF14088"/>
    </source>
</evidence>
<dbReference type="Gene3D" id="3.40.1350.10">
    <property type="match status" value="1"/>
</dbReference>
<evidence type="ECO:0000313" key="3">
    <source>
        <dbReference type="Proteomes" id="UP000198520"/>
    </source>
</evidence>
<dbReference type="InterPro" id="IPR025364">
    <property type="entry name" value="DUF4268"/>
</dbReference>
<organism evidence="2 3">
    <name type="scientific">Flavimobilis marinus</name>
    <dbReference type="NCBI Taxonomy" id="285351"/>
    <lineage>
        <taxon>Bacteria</taxon>
        <taxon>Bacillati</taxon>
        <taxon>Actinomycetota</taxon>
        <taxon>Actinomycetes</taxon>
        <taxon>Micrococcales</taxon>
        <taxon>Jonesiaceae</taxon>
        <taxon>Flavimobilis</taxon>
    </lineage>
</organism>